<protein>
    <submittedName>
        <fullName evidence="2">Prepilin-type N-terminal cleavage/methylation domain-containing protein</fullName>
    </submittedName>
</protein>
<reference evidence="2 3" key="1">
    <citation type="submission" date="2021-01" db="EMBL/GenBank/DDBJ databases">
        <title>Genomic Encyclopedia of Type Strains, Phase IV (KMG-IV): sequencing the most valuable type-strain genomes for metagenomic binning, comparative biology and taxonomic classification.</title>
        <authorList>
            <person name="Goeker M."/>
        </authorList>
    </citation>
    <scope>NUCLEOTIDE SEQUENCE [LARGE SCALE GENOMIC DNA]</scope>
    <source>
        <strain evidence="2 3">DSM 25890</strain>
    </source>
</reference>
<organism evidence="2 3">
    <name type="scientific">Alkaliphilus hydrothermalis</name>
    <dbReference type="NCBI Taxonomy" id="1482730"/>
    <lineage>
        <taxon>Bacteria</taxon>
        <taxon>Bacillati</taxon>
        <taxon>Bacillota</taxon>
        <taxon>Clostridia</taxon>
        <taxon>Peptostreptococcales</taxon>
        <taxon>Natronincolaceae</taxon>
        <taxon>Alkaliphilus</taxon>
    </lineage>
</organism>
<keyword evidence="1" id="KW-0812">Transmembrane</keyword>
<comment type="caution">
    <text evidence="2">The sequence shown here is derived from an EMBL/GenBank/DDBJ whole genome shotgun (WGS) entry which is preliminary data.</text>
</comment>
<dbReference type="RefSeq" id="WP_204400435.1">
    <property type="nucleotide sequence ID" value="NZ_JAFBEE010000003.1"/>
</dbReference>
<keyword evidence="3" id="KW-1185">Reference proteome</keyword>
<sequence>MIKNNKNGFTLIELTIVIALLGIFTGIAIPRFIGFSDKSKDASDYANAAIYERILKLENAINQSKPTTAAAARSLIKSKSNIDDDTPDSFLPLNENNRFWYNYESLQVVAAESSPEPVMQASWIDLASNATVSIKLSNSSHNGEGYVIAENLPEGGSIKITSGHINGRLKNGDEVKYDILDQDGNKTGSDTYVVSGISNNTGTASTVVPVPEELQENIVKSVRFRVYEPNAVRAEVYAYGANPPFSVTYEHFDVNETIWVDLPKGGNRNISTQLILRLYDSNGNLLKKMQK</sequence>
<feature type="transmembrane region" description="Helical" evidence="1">
    <location>
        <begin position="12"/>
        <end position="33"/>
    </location>
</feature>
<evidence type="ECO:0000313" key="2">
    <source>
        <dbReference type="EMBL" id="MBM7614151.1"/>
    </source>
</evidence>
<dbReference type="EMBL" id="JAFBEE010000003">
    <property type="protein sequence ID" value="MBM7614151.1"/>
    <property type="molecule type" value="Genomic_DNA"/>
</dbReference>
<gene>
    <name evidence="2" type="ORF">JOC73_000662</name>
</gene>
<dbReference type="SUPFAM" id="SSF54523">
    <property type="entry name" value="Pili subunits"/>
    <property type="match status" value="1"/>
</dbReference>
<proteinExistence type="predicted"/>
<evidence type="ECO:0000256" key="1">
    <source>
        <dbReference type="SAM" id="Phobius"/>
    </source>
</evidence>
<dbReference type="Pfam" id="PF07963">
    <property type="entry name" value="N_methyl"/>
    <property type="match status" value="1"/>
</dbReference>
<keyword evidence="1" id="KW-1133">Transmembrane helix</keyword>
<evidence type="ECO:0000313" key="3">
    <source>
        <dbReference type="Proteomes" id="UP001314796"/>
    </source>
</evidence>
<dbReference type="Gene3D" id="3.30.700.10">
    <property type="entry name" value="Glycoprotein, Type 4 Pilin"/>
    <property type="match status" value="1"/>
</dbReference>
<name>A0ABS2NMQ2_9FIRM</name>
<keyword evidence="1" id="KW-0472">Membrane</keyword>
<accession>A0ABS2NMQ2</accession>
<dbReference type="Proteomes" id="UP001314796">
    <property type="component" value="Unassembled WGS sequence"/>
</dbReference>
<dbReference type="InterPro" id="IPR012902">
    <property type="entry name" value="N_methyl_site"/>
</dbReference>
<dbReference type="NCBIfam" id="TIGR02532">
    <property type="entry name" value="IV_pilin_GFxxxE"/>
    <property type="match status" value="1"/>
</dbReference>
<dbReference type="InterPro" id="IPR045584">
    <property type="entry name" value="Pilin-like"/>
</dbReference>